<dbReference type="OrthoDB" id="5624888at2"/>
<dbReference type="CDD" id="cd22784">
    <property type="entry name" value="DPBB_MltA_YuiC-like"/>
    <property type="match status" value="1"/>
</dbReference>
<proteinExistence type="predicted"/>
<keyword evidence="3" id="KW-1185">Reference proteome</keyword>
<evidence type="ECO:0008006" key="4">
    <source>
        <dbReference type="Google" id="ProtNLM"/>
    </source>
</evidence>
<organism evidence="2 3">
    <name type="scientific">Dokdonia sinensis</name>
    <dbReference type="NCBI Taxonomy" id="2479847"/>
    <lineage>
        <taxon>Bacteria</taxon>
        <taxon>Pseudomonadati</taxon>
        <taxon>Bacteroidota</taxon>
        <taxon>Flavobacteriia</taxon>
        <taxon>Flavobacteriales</taxon>
        <taxon>Flavobacteriaceae</taxon>
        <taxon>Dokdonia</taxon>
    </lineage>
</organism>
<feature type="transmembrane region" description="Helical" evidence="1">
    <location>
        <begin position="7"/>
        <end position="24"/>
    </location>
</feature>
<evidence type="ECO:0000313" key="3">
    <source>
        <dbReference type="Proteomes" id="UP000281985"/>
    </source>
</evidence>
<keyword evidence="1" id="KW-0472">Membrane</keyword>
<dbReference type="EMBL" id="REFV01000021">
    <property type="protein sequence ID" value="RMB56172.1"/>
    <property type="molecule type" value="Genomic_DNA"/>
</dbReference>
<keyword evidence="1" id="KW-1133">Transmembrane helix</keyword>
<gene>
    <name evidence="2" type="ORF">EAX61_15495</name>
</gene>
<sequence length="161" mass="18360">MRKLTRIYTLILVEMVIVLSFLLLNSCEEAHKENHKTLDTQSKNKVTINVTATAYNSVESQTKNDNIGRAAWGDWLQPGERAIAVSRDLIALGLDHNEKVTIEGLPGTYIVKDKMNKRWKKKIDIYMGLDVQAARQWGKKDLAITFNKKDNPNDKFSVKTQ</sequence>
<name>A0A3M0G1W7_9FLAO</name>
<accession>A0A3M0G1W7</accession>
<reference evidence="2 3" key="1">
    <citation type="submission" date="2018-10" db="EMBL/GenBank/DDBJ databases">
        <title>Dokdonia luteus sp. nov., isolated from sea water.</title>
        <authorList>
            <person name="Zhou L.Y."/>
            <person name="Du Z.J."/>
        </authorList>
    </citation>
    <scope>NUCLEOTIDE SEQUENCE [LARGE SCALE GENOMIC DNA]</scope>
    <source>
        <strain evidence="2 3">SH27</strain>
    </source>
</reference>
<comment type="caution">
    <text evidence="2">The sequence shown here is derived from an EMBL/GenBank/DDBJ whole genome shotgun (WGS) entry which is preliminary data.</text>
</comment>
<dbReference type="AlphaFoldDB" id="A0A3M0G1W7"/>
<keyword evidence="1" id="KW-0812">Transmembrane</keyword>
<dbReference type="Proteomes" id="UP000281985">
    <property type="component" value="Unassembled WGS sequence"/>
</dbReference>
<protein>
    <recommendedName>
        <fullName evidence="4">3D domain-containing protein</fullName>
    </recommendedName>
</protein>
<evidence type="ECO:0000256" key="1">
    <source>
        <dbReference type="SAM" id="Phobius"/>
    </source>
</evidence>
<evidence type="ECO:0000313" key="2">
    <source>
        <dbReference type="EMBL" id="RMB56172.1"/>
    </source>
</evidence>